<comment type="caution">
    <text evidence="1">The sequence shown here is derived from an EMBL/GenBank/DDBJ whole genome shotgun (WGS) entry which is preliminary data.</text>
</comment>
<accession>A0A833QN79</accession>
<dbReference type="AlphaFoldDB" id="A0A833QN79"/>
<sequence length="99" mass="11129">MVGFSSGESSRWWRRRHKDSSLMMHKVLLLQSIISLRLPWLASPPTTNHLGGGAATRTPRSRCVSNCLTYASTLSHLRRLNSPIGREGIDWLSNKAKTK</sequence>
<evidence type="ECO:0000313" key="2">
    <source>
        <dbReference type="Proteomes" id="UP000623129"/>
    </source>
</evidence>
<keyword evidence="2" id="KW-1185">Reference proteome</keyword>
<organism evidence="1 2">
    <name type="scientific">Carex littledalei</name>
    <dbReference type="NCBI Taxonomy" id="544730"/>
    <lineage>
        <taxon>Eukaryota</taxon>
        <taxon>Viridiplantae</taxon>
        <taxon>Streptophyta</taxon>
        <taxon>Embryophyta</taxon>
        <taxon>Tracheophyta</taxon>
        <taxon>Spermatophyta</taxon>
        <taxon>Magnoliopsida</taxon>
        <taxon>Liliopsida</taxon>
        <taxon>Poales</taxon>
        <taxon>Cyperaceae</taxon>
        <taxon>Cyperoideae</taxon>
        <taxon>Cariceae</taxon>
        <taxon>Carex</taxon>
        <taxon>Carex subgen. Euthyceras</taxon>
    </lineage>
</organism>
<evidence type="ECO:0000313" key="1">
    <source>
        <dbReference type="EMBL" id="KAF3329560.1"/>
    </source>
</evidence>
<proteinExistence type="predicted"/>
<dbReference type="Proteomes" id="UP000623129">
    <property type="component" value="Unassembled WGS sequence"/>
</dbReference>
<dbReference type="EMBL" id="SWLB01000014">
    <property type="protein sequence ID" value="KAF3329560.1"/>
    <property type="molecule type" value="Genomic_DNA"/>
</dbReference>
<name>A0A833QN79_9POAL</name>
<protein>
    <submittedName>
        <fullName evidence="1">RNA polymerase II second largest subunit</fullName>
    </submittedName>
</protein>
<reference evidence="1" key="1">
    <citation type="submission" date="2020-01" db="EMBL/GenBank/DDBJ databases">
        <title>Genome sequence of Kobresia littledalei, the first chromosome-level genome in the family Cyperaceae.</title>
        <authorList>
            <person name="Qu G."/>
        </authorList>
    </citation>
    <scope>NUCLEOTIDE SEQUENCE</scope>
    <source>
        <strain evidence="1">C.B.Clarke</strain>
        <tissue evidence="1">Leaf</tissue>
    </source>
</reference>
<gene>
    <name evidence="1" type="ORF">FCM35_KLT04891</name>
</gene>